<evidence type="ECO:0000313" key="1">
    <source>
        <dbReference type="EMBL" id="MPN49751.1"/>
    </source>
</evidence>
<protein>
    <submittedName>
        <fullName evidence="1">Uncharacterized protein</fullName>
    </submittedName>
</protein>
<proteinExistence type="predicted"/>
<reference evidence="1" key="1">
    <citation type="submission" date="2019-08" db="EMBL/GenBank/DDBJ databases">
        <authorList>
            <person name="Kucharzyk K."/>
            <person name="Murdoch R.W."/>
            <person name="Higgins S."/>
            <person name="Loffler F."/>
        </authorList>
    </citation>
    <scope>NUCLEOTIDE SEQUENCE</scope>
</reference>
<sequence length="116" mass="12531">MADCGIYPFTVIKPQCGPGVGMHGVEMHGCKHFPVCFIVLQIMDCPSGGDFGFNHNRFDLAHQCDGFSSYGDIDTDENLTPLADRECDFSATCVTTGDCLPEVRCGICGVHVPIMP</sequence>
<name>A0A645IEJ8_9ZZZZ</name>
<comment type="caution">
    <text evidence="1">The sequence shown here is derived from an EMBL/GenBank/DDBJ whole genome shotgun (WGS) entry which is preliminary data.</text>
</comment>
<dbReference type="AlphaFoldDB" id="A0A645IEJ8"/>
<gene>
    <name evidence="1" type="ORF">SDC9_197373</name>
</gene>
<organism evidence="1">
    <name type="scientific">bioreactor metagenome</name>
    <dbReference type="NCBI Taxonomy" id="1076179"/>
    <lineage>
        <taxon>unclassified sequences</taxon>
        <taxon>metagenomes</taxon>
        <taxon>ecological metagenomes</taxon>
    </lineage>
</organism>
<accession>A0A645IEJ8</accession>
<dbReference type="EMBL" id="VSSQ01113284">
    <property type="protein sequence ID" value="MPN49751.1"/>
    <property type="molecule type" value="Genomic_DNA"/>
</dbReference>